<sequence>MTESKILNTITPGRMYAAAHTESMLELRLTTSTLKTSGPVGERHESKKEVGKPIQETQSGGSISQKLLARCESSVQEVFLIYPVGSFSEDNSQNLAAHLRQILKKEHCKIVVQDRKDETSRKDVNTKPKSRQLSKTEMILKTDLKWLA</sequence>
<reference evidence="2" key="1">
    <citation type="submission" date="2021-01" db="EMBL/GenBank/DDBJ databases">
        <authorList>
            <person name="Corre E."/>
            <person name="Pelletier E."/>
            <person name="Niang G."/>
            <person name="Scheremetjew M."/>
            <person name="Finn R."/>
            <person name="Kale V."/>
            <person name="Holt S."/>
            <person name="Cochrane G."/>
            <person name="Meng A."/>
            <person name="Brown T."/>
            <person name="Cohen L."/>
        </authorList>
    </citation>
    <scope>NUCLEOTIDE SEQUENCE</scope>
    <source>
        <strain evidence="2">CCAP 955/1</strain>
    </source>
</reference>
<name>A0A7S3HNY9_9STRA</name>
<proteinExistence type="predicted"/>
<dbReference type="EMBL" id="HBIC01057432">
    <property type="protein sequence ID" value="CAE0300538.1"/>
    <property type="molecule type" value="Transcribed_RNA"/>
</dbReference>
<dbReference type="AlphaFoldDB" id="A0A7S3HNY9"/>
<gene>
    <name evidence="2" type="ORF">SELO1098_LOCUS29394</name>
</gene>
<accession>A0A7S3HNY9</accession>
<feature type="region of interest" description="Disordered" evidence="1">
    <location>
        <begin position="33"/>
        <end position="62"/>
    </location>
</feature>
<evidence type="ECO:0000256" key="1">
    <source>
        <dbReference type="SAM" id="MobiDB-lite"/>
    </source>
</evidence>
<evidence type="ECO:0000313" key="2">
    <source>
        <dbReference type="EMBL" id="CAE0300538.1"/>
    </source>
</evidence>
<organism evidence="2">
    <name type="scientific">Spumella elongata</name>
    <dbReference type="NCBI Taxonomy" id="89044"/>
    <lineage>
        <taxon>Eukaryota</taxon>
        <taxon>Sar</taxon>
        <taxon>Stramenopiles</taxon>
        <taxon>Ochrophyta</taxon>
        <taxon>Chrysophyceae</taxon>
        <taxon>Chromulinales</taxon>
        <taxon>Chromulinaceae</taxon>
        <taxon>Spumella</taxon>
    </lineage>
</organism>
<protein>
    <submittedName>
        <fullName evidence="2">Uncharacterized protein</fullName>
    </submittedName>
</protein>
<feature type="compositionally biased region" description="Basic and acidic residues" evidence="1">
    <location>
        <begin position="41"/>
        <end position="51"/>
    </location>
</feature>